<dbReference type="PROSITE" id="PS50801">
    <property type="entry name" value="STAS"/>
    <property type="match status" value="1"/>
</dbReference>
<dbReference type="Pfam" id="PF13466">
    <property type="entry name" value="STAS_2"/>
    <property type="match status" value="1"/>
</dbReference>
<dbReference type="SUPFAM" id="SSF52091">
    <property type="entry name" value="SpoIIaa-like"/>
    <property type="match status" value="1"/>
</dbReference>
<organism evidence="2 3">
    <name type="scientific">Nocardioides nanhaiensis</name>
    <dbReference type="NCBI Taxonomy" id="1476871"/>
    <lineage>
        <taxon>Bacteria</taxon>
        <taxon>Bacillati</taxon>
        <taxon>Actinomycetota</taxon>
        <taxon>Actinomycetes</taxon>
        <taxon>Propionibacteriales</taxon>
        <taxon>Nocardioidaceae</taxon>
        <taxon>Nocardioides</taxon>
    </lineage>
</organism>
<comment type="caution">
    <text evidence="2">The sequence shown here is derived from an EMBL/GenBank/DDBJ whole genome shotgun (WGS) entry which is preliminary data.</text>
</comment>
<feature type="domain" description="STAS" evidence="1">
    <location>
        <begin position="10"/>
        <end position="106"/>
    </location>
</feature>
<evidence type="ECO:0000313" key="2">
    <source>
        <dbReference type="EMBL" id="GAA4697306.1"/>
    </source>
</evidence>
<accession>A0ABP8X0K3</accession>
<evidence type="ECO:0000259" key="1">
    <source>
        <dbReference type="PROSITE" id="PS50801"/>
    </source>
</evidence>
<dbReference type="Gene3D" id="3.30.750.24">
    <property type="entry name" value="STAS domain"/>
    <property type="match status" value="1"/>
</dbReference>
<keyword evidence="3" id="KW-1185">Reference proteome</keyword>
<evidence type="ECO:0000313" key="3">
    <source>
        <dbReference type="Proteomes" id="UP001500621"/>
    </source>
</evidence>
<dbReference type="Proteomes" id="UP001500621">
    <property type="component" value="Unassembled WGS sequence"/>
</dbReference>
<dbReference type="RefSeq" id="WP_345271529.1">
    <property type="nucleotide sequence ID" value="NZ_BAABIM010000005.1"/>
</dbReference>
<reference evidence="3" key="1">
    <citation type="journal article" date="2019" name="Int. J. Syst. Evol. Microbiol.">
        <title>The Global Catalogue of Microorganisms (GCM) 10K type strain sequencing project: providing services to taxonomists for standard genome sequencing and annotation.</title>
        <authorList>
            <consortium name="The Broad Institute Genomics Platform"/>
            <consortium name="The Broad Institute Genome Sequencing Center for Infectious Disease"/>
            <person name="Wu L."/>
            <person name="Ma J."/>
        </authorList>
    </citation>
    <scope>NUCLEOTIDE SEQUENCE [LARGE SCALE GENOMIC DNA]</scope>
    <source>
        <strain evidence="3">JCM 18127</strain>
    </source>
</reference>
<dbReference type="InterPro" id="IPR036513">
    <property type="entry name" value="STAS_dom_sf"/>
</dbReference>
<name>A0ABP8X0K3_9ACTN</name>
<dbReference type="EMBL" id="BAABIM010000005">
    <property type="protein sequence ID" value="GAA4697306.1"/>
    <property type="molecule type" value="Genomic_DNA"/>
</dbReference>
<gene>
    <name evidence="2" type="ORF">GCM10023226_39700</name>
</gene>
<protein>
    <recommendedName>
        <fullName evidence="1">STAS domain-containing protein</fullName>
    </recommendedName>
</protein>
<dbReference type="InterPro" id="IPR002645">
    <property type="entry name" value="STAS_dom"/>
</dbReference>
<dbReference type="InterPro" id="IPR058548">
    <property type="entry name" value="MlaB-like_STAS"/>
</dbReference>
<sequence>MQILTDGRHLVLRGDFDARSTDRVRAVVYELLETGDDDLVVDLTDVDSVDLTALRVLAVATRQAARSGRPGRRLQLRGCNGAVRRLLHRSHLIRVVHLERAAPVPA</sequence>
<proteinExistence type="predicted"/>